<sequence length="64" mass="7298">MGRTCRGICVMHKAEPVPNRVRYKLGQKRCTFCGLFLTTEQIRCVCCQAVLRTKARGKKPKPTE</sequence>
<accession>A0AC60VXE8</accession>
<comment type="caution">
    <text evidence="1">The sequence shown here is derived from an EMBL/GenBank/DDBJ whole genome shotgun (WGS) entry which is preliminary data.</text>
</comment>
<organism evidence="1 2">
    <name type="scientific">Candidatus Nitrosomaritimum aestuariumsis</name>
    <dbReference type="NCBI Taxonomy" id="3342354"/>
    <lineage>
        <taxon>Archaea</taxon>
        <taxon>Nitrososphaerota</taxon>
        <taxon>Nitrososphaeria</taxon>
        <taxon>Nitrosopumilales</taxon>
        <taxon>Nitrosopumilaceae</taxon>
        <taxon>Candidatus Nitrosomaritimum</taxon>
    </lineage>
</organism>
<dbReference type="EMBL" id="JACEMZ010000009">
    <property type="protein sequence ID" value="MBA4452060.1"/>
    <property type="molecule type" value="Genomic_DNA"/>
</dbReference>
<dbReference type="Proteomes" id="UP000559653">
    <property type="component" value="Unassembled WGS sequence"/>
</dbReference>
<name>A0AC60VXE8_9ARCH</name>
<reference evidence="1 2" key="1">
    <citation type="journal article" date="2020" name="Appl. Environ. Microbiol.">
        <title>Genomic Characteristics of a Novel Species of Ammonia-Oxidizing Archaea from the Jiulong River Estuary.</title>
        <authorList>
            <person name="Zou D."/>
            <person name="Wan R."/>
            <person name="Han L."/>
            <person name="Xu M.N."/>
            <person name="Liu Y."/>
            <person name="Liu H."/>
            <person name="Kao S.J."/>
            <person name="Li M."/>
        </authorList>
    </citation>
    <scope>NUCLEOTIDE SEQUENCE [LARGE SCALE GENOMIC DNA]</scope>
    <source>
        <strain evidence="1">W1bin1</strain>
    </source>
</reference>
<evidence type="ECO:0000313" key="2">
    <source>
        <dbReference type="Proteomes" id="UP000559653"/>
    </source>
</evidence>
<gene>
    <name evidence="1" type="ORF">H2B03_02650</name>
</gene>
<evidence type="ECO:0000313" key="1">
    <source>
        <dbReference type="EMBL" id="MBA4452060.1"/>
    </source>
</evidence>
<protein>
    <submittedName>
        <fullName evidence="1">Uncharacterized protein</fullName>
    </submittedName>
</protein>
<proteinExistence type="predicted"/>